<protein>
    <submittedName>
        <fullName evidence="1">Uncharacterized protein</fullName>
    </submittedName>
</protein>
<dbReference type="EnsemblPlants" id="OB02G38220.1">
    <property type="protein sequence ID" value="OB02G38220.1"/>
    <property type="gene ID" value="OB02G38220"/>
</dbReference>
<organism evidence="1">
    <name type="scientific">Oryza brachyantha</name>
    <name type="common">malo sina</name>
    <dbReference type="NCBI Taxonomy" id="4533"/>
    <lineage>
        <taxon>Eukaryota</taxon>
        <taxon>Viridiplantae</taxon>
        <taxon>Streptophyta</taxon>
        <taxon>Embryophyta</taxon>
        <taxon>Tracheophyta</taxon>
        <taxon>Spermatophyta</taxon>
        <taxon>Magnoliopsida</taxon>
        <taxon>Liliopsida</taxon>
        <taxon>Poales</taxon>
        <taxon>Poaceae</taxon>
        <taxon>BOP clade</taxon>
        <taxon>Oryzoideae</taxon>
        <taxon>Oryzeae</taxon>
        <taxon>Oryzinae</taxon>
        <taxon>Oryza</taxon>
    </lineage>
</organism>
<accession>J3LGQ5</accession>
<keyword evidence="2" id="KW-1185">Reference proteome</keyword>
<dbReference type="Proteomes" id="UP000006038">
    <property type="component" value="Unassembled WGS sequence"/>
</dbReference>
<sequence length="82" mass="9205">MELSNPLVYSDLSASGTRSTYFSDIGKLLKSEERCQPLPIFTAIRSSESQDVIAHENQVLSFLLTLLLTECRDQSQYAMTCL</sequence>
<dbReference type="AlphaFoldDB" id="J3LGQ5"/>
<dbReference type="HOGENOM" id="CLU_2561999_0_0_1"/>
<name>J3LGQ5_ORYBR</name>
<dbReference type="Gramene" id="OB02G38220.1">
    <property type="protein sequence ID" value="OB02G38220.1"/>
    <property type="gene ID" value="OB02G38220"/>
</dbReference>
<evidence type="ECO:0000313" key="2">
    <source>
        <dbReference type="Proteomes" id="UP000006038"/>
    </source>
</evidence>
<evidence type="ECO:0000313" key="1">
    <source>
        <dbReference type="EnsemblPlants" id="OB02G38220.1"/>
    </source>
</evidence>
<reference evidence="1" key="1">
    <citation type="submission" date="2013-04" db="UniProtKB">
        <authorList>
            <consortium name="EnsemblPlants"/>
        </authorList>
    </citation>
    <scope>IDENTIFICATION</scope>
</reference>
<proteinExistence type="predicted"/>